<feature type="active site" description="Charge relay system" evidence="8">
    <location>
        <position position="411"/>
    </location>
</feature>
<dbReference type="Pfam" id="PF04083">
    <property type="entry name" value="Abhydro_lipase"/>
    <property type="match status" value="1"/>
</dbReference>
<feature type="active site" description="Nucleophile" evidence="8">
    <location>
        <position position="207"/>
    </location>
</feature>
<evidence type="ECO:0000256" key="2">
    <source>
        <dbReference type="ARBA" id="ARBA00022729"/>
    </source>
</evidence>
<evidence type="ECO:0000259" key="10">
    <source>
        <dbReference type="Pfam" id="PF04083"/>
    </source>
</evidence>
<evidence type="ECO:0000256" key="8">
    <source>
        <dbReference type="PIRSR" id="PIRSR000862-1"/>
    </source>
</evidence>
<proteinExistence type="inferred from homology"/>
<dbReference type="PIRSF" id="PIRSF000862">
    <property type="entry name" value="Steryl_ester_lip"/>
    <property type="match status" value="1"/>
</dbReference>
<dbReference type="GO" id="GO:0016788">
    <property type="term" value="F:hydrolase activity, acting on ester bonds"/>
    <property type="evidence" value="ECO:0007669"/>
    <property type="project" value="InterPro"/>
</dbReference>
<dbReference type="InterPro" id="IPR006693">
    <property type="entry name" value="AB_hydrolase_lipase"/>
</dbReference>
<dbReference type="AlphaFoldDB" id="A0A821RM44"/>
<feature type="signal peptide" evidence="9">
    <location>
        <begin position="1"/>
        <end position="27"/>
    </location>
</feature>
<keyword evidence="6" id="KW-0325">Glycoprotein</keyword>
<feature type="chain" id="PRO_5032920269" description="Lipase" evidence="9">
    <location>
        <begin position="28"/>
        <end position="437"/>
    </location>
</feature>
<evidence type="ECO:0000313" key="11">
    <source>
        <dbReference type="EMBL" id="CAF4845727.1"/>
    </source>
</evidence>
<dbReference type="Proteomes" id="UP000663880">
    <property type="component" value="Unassembled WGS sequence"/>
</dbReference>
<keyword evidence="12" id="KW-1185">Reference proteome</keyword>
<dbReference type="InterPro" id="IPR025483">
    <property type="entry name" value="Lipase_euk"/>
</dbReference>
<dbReference type="PANTHER" id="PTHR11005">
    <property type="entry name" value="LYSOSOMAL ACID LIPASE-RELATED"/>
    <property type="match status" value="1"/>
</dbReference>
<dbReference type="FunFam" id="3.40.50.1820:FF:000057">
    <property type="entry name" value="Lipase"/>
    <property type="match status" value="1"/>
</dbReference>
<evidence type="ECO:0000256" key="9">
    <source>
        <dbReference type="SAM" id="SignalP"/>
    </source>
</evidence>
<reference evidence="11" key="1">
    <citation type="submission" date="2021-02" db="EMBL/GenBank/DDBJ databases">
        <authorList>
            <person name="Steward A R."/>
        </authorList>
    </citation>
    <scope>NUCLEOTIDE SEQUENCE</scope>
</reference>
<organism evidence="11 12">
    <name type="scientific">Pieris macdunnoughi</name>
    <dbReference type="NCBI Taxonomy" id="345717"/>
    <lineage>
        <taxon>Eukaryota</taxon>
        <taxon>Metazoa</taxon>
        <taxon>Ecdysozoa</taxon>
        <taxon>Arthropoda</taxon>
        <taxon>Hexapoda</taxon>
        <taxon>Insecta</taxon>
        <taxon>Pterygota</taxon>
        <taxon>Neoptera</taxon>
        <taxon>Endopterygota</taxon>
        <taxon>Lepidoptera</taxon>
        <taxon>Glossata</taxon>
        <taxon>Ditrysia</taxon>
        <taxon>Papilionoidea</taxon>
        <taxon>Pieridae</taxon>
        <taxon>Pierinae</taxon>
        <taxon>Pieris</taxon>
    </lineage>
</organism>
<dbReference type="InterPro" id="IPR029058">
    <property type="entry name" value="AB_hydrolase_fold"/>
</dbReference>
<evidence type="ECO:0000256" key="7">
    <source>
        <dbReference type="PIRNR" id="PIRNR000862"/>
    </source>
</evidence>
<evidence type="ECO:0000313" key="12">
    <source>
        <dbReference type="Proteomes" id="UP000663880"/>
    </source>
</evidence>
<feature type="active site" description="Charge relay system" evidence="8">
    <location>
        <position position="380"/>
    </location>
</feature>
<keyword evidence="2 9" id="KW-0732">Signal</keyword>
<accession>A0A821RM44</accession>
<evidence type="ECO:0000256" key="4">
    <source>
        <dbReference type="ARBA" id="ARBA00022963"/>
    </source>
</evidence>
<dbReference type="EMBL" id="CAJOBZ010000014">
    <property type="protein sequence ID" value="CAF4845727.1"/>
    <property type="molecule type" value="Genomic_DNA"/>
</dbReference>
<protein>
    <recommendedName>
        <fullName evidence="7">Lipase</fullName>
    </recommendedName>
</protein>
<evidence type="ECO:0000256" key="6">
    <source>
        <dbReference type="ARBA" id="ARBA00023180"/>
    </source>
</evidence>
<keyword evidence="3 7" id="KW-0378">Hydrolase</keyword>
<sequence>MKMANSKQKCFLIISFLLCVFEHEVKCENDIYSNLIDNPIFNKLITEDHESTFKSQLKQSAQIWSQSILQQNEDISLNITQLIKKNNYPVEEYTVTTSDGYLLKLFRIPGNGPVVFLMHGALCSADDWISPGVDSGIGFLLAAQGYDVWMGNNRGNKHSRMNTKISPSDKSFWDYSFHEIGYYDLPAMIDFVLEKTSKSSLTYVGHSQGTSVFYVLTSLRPEYNQKVNLMLALSSVAWMSNVVSPPIRLVGQFNKQLESVSSALGINELLGDTPTLRLIQRAFCGNNVTAFIFCQHFTAILGGFNYNQTNHENLPVIYNKFPAGASVKQFVHYGQLVESGEFRQYDYGIRNIEKYGSLAPPSYPVEKITTPIAILYSRGDWLASLSDILIFVSKLPNLADFYVIPEDAFSHFDFIYGKDTKGVVLPRMLRMINRYGQ</sequence>
<keyword evidence="5" id="KW-0443">Lipid metabolism</keyword>
<name>A0A821RM44_9NEOP</name>
<evidence type="ECO:0000256" key="1">
    <source>
        <dbReference type="ARBA" id="ARBA00010701"/>
    </source>
</evidence>
<comment type="similarity">
    <text evidence="1 7">Belongs to the AB hydrolase superfamily. Lipase family.</text>
</comment>
<dbReference type="GO" id="GO:0016042">
    <property type="term" value="P:lipid catabolic process"/>
    <property type="evidence" value="ECO:0007669"/>
    <property type="project" value="UniProtKB-KW"/>
</dbReference>
<gene>
    <name evidence="11" type="ORF">PMACD_LOCUS6612</name>
</gene>
<dbReference type="OrthoDB" id="9974421at2759"/>
<feature type="domain" description="Partial AB-hydrolase lipase" evidence="10">
    <location>
        <begin position="79"/>
        <end position="130"/>
    </location>
</feature>
<evidence type="ECO:0000256" key="3">
    <source>
        <dbReference type="ARBA" id="ARBA00022801"/>
    </source>
</evidence>
<dbReference type="SUPFAM" id="SSF53474">
    <property type="entry name" value="alpha/beta-Hydrolases"/>
    <property type="match status" value="1"/>
</dbReference>
<comment type="caution">
    <text evidence="11">The sequence shown here is derived from an EMBL/GenBank/DDBJ whole genome shotgun (WGS) entry which is preliminary data.</text>
</comment>
<dbReference type="Gene3D" id="3.40.50.1820">
    <property type="entry name" value="alpha/beta hydrolase"/>
    <property type="match status" value="1"/>
</dbReference>
<evidence type="ECO:0000256" key="5">
    <source>
        <dbReference type="ARBA" id="ARBA00023098"/>
    </source>
</evidence>
<keyword evidence="4 7" id="KW-0442">Lipid degradation</keyword>